<reference evidence="9 10" key="1">
    <citation type="submission" date="2017-12" db="EMBL/GenBank/DDBJ databases">
        <title>Detection of the carbapenemase gene blaVIM-5 in members of the Pseudomonas putida group isolated from polluted Nigerian wetlands.</title>
        <authorList>
            <person name="Adelowo O."/>
            <person name="Vollmers J."/>
            <person name="Maeusezahl I."/>
            <person name="Kaster A.-K."/>
            <person name="Mueller J.A."/>
        </authorList>
    </citation>
    <scope>NUCLEOTIDE SEQUENCE [LARGE SCALE GENOMIC DNA]</scope>
    <source>
        <strain evidence="8 9">MR119</strain>
        <strain evidence="7 10">MR144</strain>
    </source>
</reference>
<dbReference type="AlphaFoldDB" id="A0AAX0VT06"/>
<dbReference type="EC" id="2.1.1.37" evidence="1"/>
<name>A0AAX0VT06_9PSED</name>
<dbReference type="Gene3D" id="3.40.50.150">
    <property type="entry name" value="Vaccinia Virus protein VP39"/>
    <property type="match status" value="1"/>
</dbReference>
<dbReference type="GO" id="GO:0009307">
    <property type="term" value="P:DNA restriction-modification system"/>
    <property type="evidence" value="ECO:0007669"/>
    <property type="project" value="UniProtKB-KW"/>
</dbReference>
<dbReference type="GO" id="GO:0003677">
    <property type="term" value="F:DNA binding"/>
    <property type="evidence" value="ECO:0007669"/>
    <property type="project" value="TreeGrafter"/>
</dbReference>
<dbReference type="PRINTS" id="PR00105">
    <property type="entry name" value="C5METTRFRASE"/>
</dbReference>
<evidence type="ECO:0000256" key="6">
    <source>
        <dbReference type="ARBA" id="ARBA00047422"/>
    </source>
</evidence>
<dbReference type="EMBL" id="PJCP01000017">
    <property type="protein sequence ID" value="PLV22675.1"/>
    <property type="molecule type" value="Genomic_DNA"/>
</dbReference>
<comment type="caution">
    <text evidence="7">The sequence shown here is derived from an EMBL/GenBank/DDBJ whole genome shotgun (WGS) entry which is preliminary data.</text>
</comment>
<dbReference type="SUPFAM" id="SSF53335">
    <property type="entry name" value="S-adenosyl-L-methionine-dependent methyltransferases"/>
    <property type="match status" value="1"/>
</dbReference>
<dbReference type="RefSeq" id="WP_102082131.1">
    <property type="nucleotide sequence ID" value="NZ_PJCP01000017.1"/>
</dbReference>
<keyword evidence="4" id="KW-0949">S-adenosyl-L-methionine</keyword>
<sequence length="609" mass="66874">MTALQPINQGGAQQCALPLQRELYVDLFAGAGGASSGGARVYRDPDVAINHNPVAIAVHRANHRNTRHYISDIYEVDPLEATGGQPVGILWASPDCRHFSKAKGGAPRSKSVRSLPWVVVRWVYTTRPRLFLMENVEEFQAWGPLDDHGKPIKSEMGRTFKAFVSCLTTGLPADHPDMDEIIACIGQWVPMAALVRGLGCDVQWRERRASNAGSPTIRKRLFLIGRTDGRPIVWTKPKRHEKPKPGQLPWRTAAECIDFSDLGKSLFDRKRPLVDNTCRRVAKGFWRHTVMADQPFVLQLDNQQLAAANLTEFANASTQRTFSAAEPLRTQVAQTKGGHFALAAAHLTHLTHQGDRSGYPLTEATRTITGANRGEQAMITAAMVTLRKGCTGTSMLQPVNALATSSGHHAIAACHFEQANGGFYTGDGRAAQAPLSTILGRGTNQRLATAYLVKYYGTGGNHQAMSDPMHTLPTKERMALVTIIQVPAAILPPELLEKARNCARFLHKYLPEHFPEPADVVLLGDLALVDFTLRMLKAPELKLAQGFSPNYILDRGLFENPATGQLEWRSITNTDQIRLIGNSVCPDEAEDLIAANAKDLIDLYQQEAA</sequence>
<keyword evidence="2" id="KW-0489">Methyltransferase</keyword>
<evidence type="ECO:0000313" key="9">
    <source>
        <dbReference type="Proteomes" id="UP000234839"/>
    </source>
</evidence>
<evidence type="ECO:0000256" key="2">
    <source>
        <dbReference type="ARBA" id="ARBA00022603"/>
    </source>
</evidence>
<dbReference type="Pfam" id="PF00145">
    <property type="entry name" value="DNA_methylase"/>
    <property type="match status" value="1"/>
</dbReference>
<protein>
    <recommendedName>
        <fullName evidence="1">DNA (cytosine-5-)-methyltransferase</fullName>
        <ecNumber evidence="1">2.1.1.37</ecNumber>
    </recommendedName>
</protein>
<evidence type="ECO:0000256" key="1">
    <source>
        <dbReference type="ARBA" id="ARBA00011975"/>
    </source>
</evidence>
<dbReference type="InterPro" id="IPR050390">
    <property type="entry name" value="C5-Methyltransferase"/>
</dbReference>
<keyword evidence="5" id="KW-0680">Restriction system</keyword>
<evidence type="ECO:0000313" key="7">
    <source>
        <dbReference type="EMBL" id="PLV17737.1"/>
    </source>
</evidence>
<evidence type="ECO:0000256" key="4">
    <source>
        <dbReference type="ARBA" id="ARBA00022691"/>
    </source>
</evidence>
<keyword evidence="9" id="KW-1185">Reference proteome</keyword>
<dbReference type="InterPro" id="IPR029063">
    <property type="entry name" value="SAM-dependent_MTases_sf"/>
</dbReference>
<evidence type="ECO:0000313" key="8">
    <source>
        <dbReference type="EMBL" id="PLV22675.1"/>
    </source>
</evidence>
<dbReference type="Proteomes" id="UP000234839">
    <property type="component" value="Unassembled WGS sequence"/>
</dbReference>
<dbReference type="PANTHER" id="PTHR10629:SF52">
    <property type="entry name" value="DNA (CYTOSINE-5)-METHYLTRANSFERASE 1"/>
    <property type="match status" value="1"/>
</dbReference>
<evidence type="ECO:0000256" key="5">
    <source>
        <dbReference type="ARBA" id="ARBA00022747"/>
    </source>
</evidence>
<dbReference type="EMBL" id="PJCQ01000017">
    <property type="protein sequence ID" value="PLV17737.1"/>
    <property type="molecule type" value="Genomic_DNA"/>
</dbReference>
<dbReference type="GO" id="GO:0044027">
    <property type="term" value="P:negative regulation of gene expression via chromosomal CpG island methylation"/>
    <property type="evidence" value="ECO:0007669"/>
    <property type="project" value="TreeGrafter"/>
</dbReference>
<dbReference type="InterPro" id="IPR001525">
    <property type="entry name" value="C5_MeTfrase"/>
</dbReference>
<gene>
    <name evidence="7" type="ORF">CXG49_17215</name>
    <name evidence="8" type="ORF">CXG53_19230</name>
</gene>
<dbReference type="PANTHER" id="PTHR10629">
    <property type="entry name" value="CYTOSINE-SPECIFIC METHYLTRANSFERASE"/>
    <property type="match status" value="1"/>
</dbReference>
<accession>A0AAX0VT06</accession>
<evidence type="ECO:0000256" key="3">
    <source>
        <dbReference type="ARBA" id="ARBA00022679"/>
    </source>
</evidence>
<evidence type="ECO:0000313" key="10">
    <source>
        <dbReference type="Proteomes" id="UP000234878"/>
    </source>
</evidence>
<keyword evidence="3" id="KW-0808">Transferase</keyword>
<dbReference type="GO" id="GO:0032259">
    <property type="term" value="P:methylation"/>
    <property type="evidence" value="ECO:0007669"/>
    <property type="project" value="UniProtKB-KW"/>
</dbReference>
<organism evidence="7 10">
    <name type="scientific">Pseudomonas guariconensis</name>
    <dbReference type="NCBI Taxonomy" id="1288410"/>
    <lineage>
        <taxon>Bacteria</taxon>
        <taxon>Pseudomonadati</taxon>
        <taxon>Pseudomonadota</taxon>
        <taxon>Gammaproteobacteria</taxon>
        <taxon>Pseudomonadales</taxon>
        <taxon>Pseudomonadaceae</taxon>
        <taxon>Pseudomonas</taxon>
    </lineage>
</organism>
<dbReference type="GO" id="GO:0003886">
    <property type="term" value="F:DNA (cytosine-5-)-methyltransferase activity"/>
    <property type="evidence" value="ECO:0007669"/>
    <property type="project" value="UniProtKB-EC"/>
</dbReference>
<dbReference type="Proteomes" id="UP000234878">
    <property type="component" value="Unassembled WGS sequence"/>
</dbReference>
<proteinExistence type="predicted"/>
<comment type="catalytic activity">
    <reaction evidence="6">
        <text>a 2'-deoxycytidine in DNA + S-adenosyl-L-methionine = a 5-methyl-2'-deoxycytidine in DNA + S-adenosyl-L-homocysteine + H(+)</text>
        <dbReference type="Rhea" id="RHEA:13681"/>
        <dbReference type="Rhea" id="RHEA-COMP:11369"/>
        <dbReference type="Rhea" id="RHEA-COMP:11370"/>
        <dbReference type="ChEBI" id="CHEBI:15378"/>
        <dbReference type="ChEBI" id="CHEBI:57856"/>
        <dbReference type="ChEBI" id="CHEBI:59789"/>
        <dbReference type="ChEBI" id="CHEBI:85452"/>
        <dbReference type="ChEBI" id="CHEBI:85454"/>
        <dbReference type="EC" id="2.1.1.37"/>
    </reaction>
</comment>